<dbReference type="RefSeq" id="WP_069483485.1">
    <property type="nucleotide sequence ID" value="NZ_CP130331.1"/>
</dbReference>
<gene>
    <name evidence="1" type="ORF">BG258_23350</name>
</gene>
<accession>A0A1E4QYF8</accession>
<protein>
    <submittedName>
        <fullName evidence="1">Uncharacterized protein</fullName>
    </submittedName>
</protein>
<proteinExistence type="predicted"/>
<organism evidence="1 2">
    <name type="scientific">Lysinibacillus fusiformis</name>
    <dbReference type="NCBI Taxonomy" id="28031"/>
    <lineage>
        <taxon>Bacteria</taxon>
        <taxon>Bacillati</taxon>
        <taxon>Bacillota</taxon>
        <taxon>Bacilli</taxon>
        <taxon>Bacillales</taxon>
        <taxon>Bacillaceae</taxon>
        <taxon>Lysinibacillus</taxon>
    </lineage>
</organism>
<dbReference type="Proteomes" id="UP000094784">
    <property type="component" value="Unassembled WGS sequence"/>
</dbReference>
<evidence type="ECO:0000313" key="1">
    <source>
        <dbReference type="EMBL" id="ODV53242.1"/>
    </source>
</evidence>
<comment type="caution">
    <text evidence="1">The sequence shown here is derived from an EMBL/GenBank/DDBJ whole genome shotgun (WGS) entry which is preliminary data.</text>
</comment>
<evidence type="ECO:0000313" key="2">
    <source>
        <dbReference type="Proteomes" id="UP000094784"/>
    </source>
</evidence>
<dbReference type="AlphaFoldDB" id="A0A1E4QYF8"/>
<dbReference type="EMBL" id="MECQ01000008">
    <property type="protein sequence ID" value="ODV53242.1"/>
    <property type="molecule type" value="Genomic_DNA"/>
</dbReference>
<reference evidence="1 2" key="1">
    <citation type="submission" date="2016-09" db="EMBL/GenBank/DDBJ databases">
        <title>Draft genome sequence of the soil isolate, Lysinibacillus fusiformis M5, a potential hypoxanthine producer.</title>
        <authorList>
            <person name="Gallegos-Monterrosa R."/>
            <person name="Maroti G."/>
            <person name="Balint B."/>
            <person name="Kovacs A.T."/>
        </authorList>
    </citation>
    <scope>NUCLEOTIDE SEQUENCE [LARGE SCALE GENOMIC DNA]</scope>
    <source>
        <strain evidence="1 2">M5</strain>
    </source>
</reference>
<sequence length="124" mass="13755">MNIKDSIRNNVVFPTVESGEMAFQEIALVLDINEPNSTCKIRYRDKKGRMTTKRNVPVQINSGGLIDWFPEKDNYVIINITAGEPVIIGEPKFSSAASNTSKNTIESDIYSDNMSGETSGGYIF</sequence>
<name>A0A1E4QYF8_9BACI</name>